<dbReference type="Proteomes" id="UP000054937">
    <property type="component" value="Unassembled WGS sequence"/>
</dbReference>
<evidence type="ECO:0000313" key="2">
    <source>
        <dbReference type="Proteomes" id="UP000054937"/>
    </source>
</evidence>
<reference evidence="1 2" key="1">
    <citation type="journal article" date="2015" name="Sci. Rep.">
        <title>Genome of the facultative scuticociliatosis pathogen Pseudocohnilembus persalinus provides insight into its virulence through horizontal gene transfer.</title>
        <authorList>
            <person name="Xiong J."/>
            <person name="Wang G."/>
            <person name="Cheng J."/>
            <person name="Tian M."/>
            <person name="Pan X."/>
            <person name="Warren A."/>
            <person name="Jiang C."/>
            <person name="Yuan D."/>
            <person name="Miao W."/>
        </authorList>
    </citation>
    <scope>NUCLEOTIDE SEQUENCE [LARGE SCALE GENOMIC DNA]</scope>
    <source>
        <strain evidence="1">36N120E</strain>
    </source>
</reference>
<proteinExistence type="predicted"/>
<name>A0A0V0QBQ9_PSEPJ</name>
<keyword evidence="2" id="KW-1185">Reference proteome</keyword>
<sequence length="121" mass="14474">MDPLKLENNLESVLKSSKDYQKYKKLLITDLELQINLVIQEIEQHLLSKDLFLLENIVTNINQQQFDYKLREAQRRLEVMGKTMDNLLQKYGKIDQNALEQQVMEYRLQDLEKKATNFIEQ</sequence>
<dbReference type="AlphaFoldDB" id="A0A0V0QBQ9"/>
<accession>A0A0V0QBQ9</accession>
<dbReference type="EMBL" id="LDAU01000205">
    <property type="protein sequence ID" value="KRW99667.1"/>
    <property type="molecule type" value="Genomic_DNA"/>
</dbReference>
<gene>
    <name evidence="1" type="ORF">PPERSA_03468</name>
</gene>
<dbReference type="InParanoid" id="A0A0V0QBQ9"/>
<comment type="caution">
    <text evidence="1">The sequence shown here is derived from an EMBL/GenBank/DDBJ whole genome shotgun (WGS) entry which is preliminary data.</text>
</comment>
<protein>
    <submittedName>
        <fullName evidence="1">Uncharacterized protein</fullName>
    </submittedName>
</protein>
<organism evidence="1 2">
    <name type="scientific">Pseudocohnilembus persalinus</name>
    <name type="common">Ciliate</name>
    <dbReference type="NCBI Taxonomy" id="266149"/>
    <lineage>
        <taxon>Eukaryota</taxon>
        <taxon>Sar</taxon>
        <taxon>Alveolata</taxon>
        <taxon>Ciliophora</taxon>
        <taxon>Intramacronucleata</taxon>
        <taxon>Oligohymenophorea</taxon>
        <taxon>Scuticociliatia</taxon>
        <taxon>Philasterida</taxon>
        <taxon>Pseudocohnilembidae</taxon>
        <taxon>Pseudocohnilembus</taxon>
    </lineage>
</organism>
<evidence type="ECO:0000313" key="1">
    <source>
        <dbReference type="EMBL" id="KRW99667.1"/>
    </source>
</evidence>